<dbReference type="PANTHER" id="PTHR15071">
    <property type="entry name" value="MANNOSE-6-PHOSPHATE RECEPTOR FAMILY MEMBER"/>
    <property type="match status" value="1"/>
</dbReference>
<accession>A0A383UVQ9</accession>
<keyword evidence="3 9" id="KW-0812">Transmembrane</keyword>
<evidence type="ECO:0000256" key="10">
    <source>
        <dbReference type="SAM" id="SignalP"/>
    </source>
</evidence>
<organism evidence="12 13">
    <name type="scientific">Blumeria hordei</name>
    <name type="common">Barley powdery mildew</name>
    <name type="synonym">Blumeria graminis f. sp. hordei</name>
    <dbReference type="NCBI Taxonomy" id="2867405"/>
    <lineage>
        <taxon>Eukaryota</taxon>
        <taxon>Fungi</taxon>
        <taxon>Dikarya</taxon>
        <taxon>Ascomycota</taxon>
        <taxon>Pezizomycotina</taxon>
        <taxon>Leotiomycetes</taxon>
        <taxon>Erysiphales</taxon>
        <taxon>Erysiphaceae</taxon>
        <taxon>Blumeria</taxon>
    </lineage>
</organism>
<feature type="domain" description="MRH" evidence="11">
    <location>
        <begin position="37"/>
        <end position="209"/>
    </location>
</feature>
<feature type="transmembrane region" description="Helical" evidence="9">
    <location>
        <begin position="262"/>
        <end position="282"/>
    </location>
</feature>
<keyword evidence="8" id="KW-0325">Glycoprotein</keyword>
<feature type="transmembrane region" description="Helical" evidence="9">
    <location>
        <begin position="221"/>
        <end position="241"/>
    </location>
</feature>
<keyword evidence="5 9" id="KW-1133">Transmembrane helix</keyword>
<evidence type="ECO:0000259" key="11">
    <source>
        <dbReference type="PROSITE" id="PS51914"/>
    </source>
</evidence>
<dbReference type="VEuPathDB" id="FungiDB:BLGHR1_15240"/>
<dbReference type="GO" id="GO:0007034">
    <property type="term" value="P:vacuolar transport"/>
    <property type="evidence" value="ECO:0007669"/>
    <property type="project" value="TreeGrafter"/>
</dbReference>
<evidence type="ECO:0000256" key="8">
    <source>
        <dbReference type="ARBA" id="ARBA00023180"/>
    </source>
</evidence>
<comment type="subcellular location">
    <subcellularLocation>
        <location evidence="1">Endomembrane system</location>
    </subcellularLocation>
</comment>
<keyword evidence="6 9" id="KW-0472">Membrane</keyword>
<evidence type="ECO:0000256" key="9">
    <source>
        <dbReference type="SAM" id="Phobius"/>
    </source>
</evidence>
<keyword evidence="4 10" id="KW-0732">Signal</keyword>
<dbReference type="PROSITE" id="PS51914">
    <property type="entry name" value="MRH"/>
    <property type="match status" value="1"/>
</dbReference>
<dbReference type="Proteomes" id="UP000275772">
    <property type="component" value="Unassembled WGS sequence"/>
</dbReference>
<protein>
    <recommendedName>
        <fullName evidence="11">MRH domain-containing protein</fullName>
    </recommendedName>
</protein>
<dbReference type="GO" id="GO:0005770">
    <property type="term" value="C:late endosome"/>
    <property type="evidence" value="ECO:0007669"/>
    <property type="project" value="TreeGrafter"/>
</dbReference>
<dbReference type="InterPro" id="IPR044865">
    <property type="entry name" value="MRH_dom"/>
</dbReference>
<dbReference type="SUPFAM" id="SSF50911">
    <property type="entry name" value="Mannose 6-phosphate receptor domain"/>
    <property type="match status" value="1"/>
</dbReference>
<proteinExistence type="predicted"/>
<dbReference type="Pfam" id="PF02157">
    <property type="entry name" value="Man-6-P_recep"/>
    <property type="match status" value="1"/>
</dbReference>
<dbReference type="FunFam" id="2.70.130.10:FF:000024">
    <property type="entry name" value="Putative vacuolar sorting receptor"/>
    <property type="match status" value="1"/>
</dbReference>
<evidence type="ECO:0000313" key="12">
    <source>
        <dbReference type="EMBL" id="SZF04444.1"/>
    </source>
</evidence>
<evidence type="ECO:0000256" key="6">
    <source>
        <dbReference type="ARBA" id="ARBA00023136"/>
    </source>
</evidence>
<evidence type="ECO:0000313" key="13">
    <source>
        <dbReference type="Proteomes" id="UP000275772"/>
    </source>
</evidence>
<feature type="chain" id="PRO_5016822483" description="MRH domain-containing protein" evidence="10">
    <location>
        <begin position="26"/>
        <end position="319"/>
    </location>
</feature>
<evidence type="ECO:0000256" key="4">
    <source>
        <dbReference type="ARBA" id="ARBA00022729"/>
    </source>
</evidence>
<dbReference type="AlphaFoldDB" id="A0A383UVQ9"/>
<dbReference type="Gene3D" id="2.70.130.10">
    <property type="entry name" value="Mannose-6-phosphate receptor binding domain"/>
    <property type="match status" value="1"/>
</dbReference>
<evidence type="ECO:0000256" key="3">
    <source>
        <dbReference type="ARBA" id="ARBA00022692"/>
    </source>
</evidence>
<evidence type="ECO:0000256" key="5">
    <source>
        <dbReference type="ARBA" id="ARBA00022989"/>
    </source>
</evidence>
<name>A0A383UVQ9_BLUHO</name>
<evidence type="ECO:0000256" key="7">
    <source>
        <dbReference type="ARBA" id="ARBA00023157"/>
    </source>
</evidence>
<feature type="signal peptide" evidence="10">
    <location>
        <begin position="1"/>
        <end position="25"/>
    </location>
</feature>
<reference evidence="12 13" key="1">
    <citation type="submission" date="2017-11" db="EMBL/GenBank/DDBJ databases">
        <authorList>
            <person name="Kracher B."/>
        </authorList>
    </citation>
    <scope>NUCLEOTIDE SEQUENCE [LARGE SCALE GENOMIC DNA]</scope>
    <source>
        <strain evidence="12 13">RACE1</strain>
    </source>
</reference>
<dbReference type="PANTHER" id="PTHR15071:SF0">
    <property type="entry name" value="MANNOSE 6-PHOSPHATE RECEPTOR-LIKE PROTEIN 1"/>
    <property type="match status" value="1"/>
</dbReference>
<keyword evidence="7" id="KW-1015">Disulfide bond</keyword>
<sequence>MLLHLSFFPTFFVALGVGTATAVDAAVPSAAPTKTPKPCTISSAAGAFYDLNDLRVQAPGETKKLRKGARVEDWKVRGYDYHQNQANFTLNLCGALASPQKDFVGIDEPLWSNVSAFYQLGAQKFSIGQQNSTLRLRGRRLVLEYHNGSPCGTEASNKDNKRRKSSIFSFHCDKDPLAAPSSGLVTYVGTLDDDCAYYFEVLSNVACITTEPAKQSVGPGAVFAIIGFVAILVYLLGGVFYQRNVAHARGWRQLPNYSMWASIGNFVTNVYFITVSTCTSFLPHRLGYTVLSNSYGRGRPNRVEDENRLIDQLDEEWED</sequence>
<dbReference type="EMBL" id="UNSH01000067">
    <property type="protein sequence ID" value="SZF04444.1"/>
    <property type="molecule type" value="Genomic_DNA"/>
</dbReference>
<dbReference type="GO" id="GO:0010008">
    <property type="term" value="C:endosome membrane"/>
    <property type="evidence" value="ECO:0007669"/>
    <property type="project" value="UniProtKB-SubCell"/>
</dbReference>
<dbReference type="GO" id="GO:0000139">
    <property type="term" value="C:Golgi membrane"/>
    <property type="evidence" value="ECO:0007669"/>
    <property type="project" value="UniProtKB-SubCell"/>
</dbReference>
<evidence type="ECO:0000256" key="1">
    <source>
        <dbReference type="ARBA" id="ARBA00004308"/>
    </source>
</evidence>
<evidence type="ECO:0000256" key="2">
    <source>
        <dbReference type="ARBA" id="ARBA00022448"/>
    </source>
</evidence>
<gene>
    <name evidence="12" type="ORF">BLGHR1_15240</name>
</gene>
<dbReference type="InterPro" id="IPR028927">
    <property type="entry name" value="Man-6-P_rcpt"/>
</dbReference>
<dbReference type="InterPro" id="IPR009011">
    <property type="entry name" value="Man6P_isomerase_rcpt-bd_dom_sf"/>
</dbReference>
<keyword evidence="2" id="KW-0813">Transport</keyword>